<dbReference type="EMBL" id="CAFBPJ010000093">
    <property type="protein sequence ID" value="CAB5020202.1"/>
    <property type="molecule type" value="Genomic_DNA"/>
</dbReference>
<accession>A0A6J7R0R4</accession>
<organism evidence="1">
    <name type="scientific">freshwater metagenome</name>
    <dbReference type="NCBI Taxonomy" id="449393"/>
    <lineage>
        <taxon>unclassified sequences</taxon>
        <taxon>metagenomes</taxon>
        <taxon>ecological metagenomes</taxon>
    </lineage>
</organism>
<reference evidence="1" key="1">
    <citation type="submission" date="2020-05" db="EMBL/GenBank/DDBJ databases">
        <authorList>
            <person name="Chiriac C."/>
            <person name="Salcher M."/>
            <person name="Ghai R."/>
            <person name="Kavagutti S V."/>
        </authorList>
    </citation>
    <scope>NUCLEOTIDE SEQUENCE</scope>
</reference>
<protein>
    <submittedName>
        <fullName evidence="1">Unannotated protein</fullName>
    </submittedName>
</protein>
<name>A0A6J7R0R4_9ZZZZ</name>
<gene>
    <name evidence="1" type="ORF">UFOPK4092_00883</name>
</gene>
<proteinExistence type="predicted"/>
<evidence type="ECO:0000313" key="1">
    <source>
        <dbReference type="EMBL" id="CAB5020202.1"/>
    </source>
</evidence>
<dbReference type="AlphaFoldDB" id="A0A6J7R0R4"/>
<sequence length="53" mass="5718">MGYRTTGLPNFEVLPHADNGNDAISQGRLGFSVNNFIGFTMVLTALTVPYDGK</sequence>